<name>A0AAW1V708_9CUCU</name>
<keyword evidence="2" id="KW-1185">Reference proteome</keyword>
<protein>
    <submittedName>
        <fullName evidence="1">Uncharacterized protein</fullName>
    </submittedName>
</protein>
<evidence type="ECO:0000313" key="2">
    <source>
        <dbReference type="Proteomes" id="UP001431783"/>
    </source>
</evidence>
<reference evidence="1 2" key="1">
    <citation type="submission" date="2023-03" db="EMBL/GenBank/DDBJ databases">
        <title>Genome insight into feeding habits of ladybird beetles.</title>
        <authorList>
            <person name="Li H.-S."/>
            <person name="Huang Y.-H."/>
            <person name="Pang H."/>
        </authorList>
    </citation>
    <scope>NUCLEOTIDE SEQUENCE [LARGE SCALE GENOMIC DNA]</scope>
    <source>
        <strain evidence="1">SYSU_2023b</strain>
        <tissue evidence="1">Whole body</tissue>
    </source>
</reference>
<evidence type="ECO:0000313" key="1">
    <source>
        <dbReference type="EMBL" id="KAK9891477.1"/>
    </source>
</evidence>
<dbReference type="EMBL" id="JARQZJ010000128">
    <property type="protein sequence ID" value="KAK9891477.1"/>
    <property type="molecule type" value="Genomic_DNA"/>
</dbReference>
<sequence>MRKWAENSLGKSLCDPRNPFATPRIMGLMTGMKADSIRMGASEFNGPRDGCRRRRTPRGFWIRGKYPEYQIASMFGENRLQIDRNMHLYR</sequence>
<dbReference type="AlphaFoldDB" id="A0AAW1V708"/>
<proteinExistence type="predicted"/>
<comment type="caution">
    <text evidence="1">The sequence shown here is derived from an EMBL/GenBank/DDBJ whole genome shotgun (WGS) entry which is preliminary data.</text>
</comment>
<gene>
    <name evidence="1" type="ORF">WA026_014713</name>
</gene>
<organism evidence="1 2">
    <name type="scientific">Henosepilachna vigintioctopunctata</name>
    <dbReference type="NCBI Taxonomy" id="420089"/>
    <lineage>
        <taxon>Eukaryota</taxon>
        <taxon>Metazoa</taxon>
        <taxon>Ecdysozoa</taxon>
        <taxon>Arthropoda</taxon>
        <taxon>Hexapoda</taxon>
        <taxon>Insecta</taxon>
        <taxon>Pterygota</taxon>
        <taxon>Neoptera</taxon>
        <taxon>Endopterygota</taxon>
        <taxon>Coleoptera</taxon>
        <taxon>Polyphaga</taxon>
        <taxon>Cucujiformia</taxon>
        <taxon>Coccinelloidea</taxon>
        <taxon>Coccinellidae</taxon>
        <taxon>Epilachninae</taxon>
        <taxon>Epilachnini</taxon>
        <taxon>Henosepilachna</taxon>
    </lineage>
</organism>
<dbReference type="Proteomes" id="UP001431783">
    <property type="component" value="Unassembled WGS sequence"/>
</dbReference>
<accession>A0AAW1V708</accession>